<keyword evidence="1" id="KW-0472">Membrane</keyword>
<feature type="transmembrane region" description="Helical" evidence="1">
    <location>
        <begin position="72"/>
        <end position="89"/>
    </location>
</feature>
<sequence>MRERRPSIYQSMPLIAFEEAICSFNKVNSDAASKSNVLASKPQFPSVRSACETFCQDLIEQKKMNIDSNSKYFYLTMLLVVLCGSLLYYDVTSHGSWATSATHKFLDSNGVLKFMEQIKMKTMNLYDLSANWLKNNIPYYWDMTKLHLGPYIAKLVEVGMDCWTWLGNVTKPALASISYHCYDGLAKVESWSRTAASYCLHQWDDLVAFCWPYLVICAEHISVFYSWVLDVARGEADWQSTSDNIHNFALNVVSMANAIVQNITKLVSNYIAPSQP</sequence>
<dbReference type="InterPro" id="IPR019308">
    <property type="entry name" value="TMEM214"/>
</dbReference>
<proteinExistence type="predicted"/>
<protein>
    <submittedName>
        <fullName evidence="2">Uncharacterized protein</fullName>
    </submittedName>
</protein>
<reference evidence="3" key="1">
    <citation type="submission" date="2003-08" db="EMBL/GenBank/DDBJ databases">
        <authorList>
            <person name="Birren B."/>
            <person name="Nusbaum C."/>
            <person name="Abebe A."/>
            <person name="Abouelleil A."/>
            <person name="Adekoya E."/>
            <person name="Ait-zahra M."/>
            <person name="Allen N."/>
            <person name="Allen T."/>
            <person name="An P."/>
            <person name="Anderson M."/>
            <person name="Anderson S."/>
            <person name="Arachchi H."/>
            <person name="Armbruster J."/>
            <person name="Bachantsang P."/>
            <person name="Baldwin J."/>
            <person name="Barry A."/>
            <person name="Bayul T."/>
            <person name="Blitshsteyn B."/>
            <person name="Bloom T."/>
            <person name="Blye J."/>
            <person name="Boguslavskiy L."/>
            <person name="Borowsky M."/>
            <person name="Boukhgalter B."/>
            <person name="Brunache A."/>
            <person name="Butler J."/>
            <person name="Calixte N."/>
            <person name="Calvo S."/>
            <person name="Camarata J."/>
            <person name="Campo K."/>
            <person name="Chang J."/>
            <person name="Cheshatsang Y."/>
            <person name="Citroen M."/>
            <person name="Collymore A."/>
            <person name="Considine T."/>
            <person name="Cook A."/>
            <person name="Cooke P."/>
            <person name="Corum B."/>
            <person name="Cuomo C."/>
            <person name="David R."/>
            <person name="Dawoe T."/>
            <person name="Degray S."/>
            <person name="Dodge S."/>
            <person name="Dooley K."/>
            <person name="Dorje P."/>
            <person name="Dorjee K."/>
            <person name="Dorris L."/>
            <person name="Duffey N."/>
            <person name="Dupes A."/>
            <person name="Elkins T."/>
            <person name="Engels R."/>
            <person name="Erickson J."/>
            <person name="Farina A."/>
            <person name="Faro S."/>
            <person name="Ferreira P."/>
            <person name="Fischer H."/>
            <person name="Fitzgerald M."/>
            <person name="Foley K."/>
            <person name="Gage D."/>
            <person name="Galagan J."/>
            <person name="Gearin G."/>
            <person name="Gnerre S."/>
            <person name="Gnirke A."/>
            <person name="Goyette A."/>
            <person name="Graham J."/>
            <person name="Grandbois E."/>
            <person name="Gyaltsen K."/>
            <person name="Hafez N."/>
            <person name="Hagopian D."/>
            <person name="Hagos B."/>
            <person name="Hall J."/>
            <person name="Hatcher B."/>
            <person name="Heller A."/>
            <person name="Higgins H."/>
            <person name="Honan T."/>
            <person name="Horn A."/>
            <person name="Houde N."/>
            <person name="Hughes L."/>
            <person name="Hulme W."/>
            <person name="Husby E."/>
            <person name="Iliev I."/>
            <person name="Jaffe D."/>
            <person name="Jones C."/>
            <person name="Kamal M."/>
            <person name="Kamat A."/>
            <person name="Kamvysselis M."/>
            <person name="Karlsson E."/>
            <person name="Kells C."/>
            <person name="Kieu A."/>
            <person name="Kisner P."/>
            <person name="Kodira C."/>
            <person name="Kulbokas E."/>
            <person name="Labutti K."/>
            <person name="Lama D."/>
            <person name="Landers T."/>
            <person name="Leger J."/>
            <person name="Levine S."/>
            <person name="Lewis D."/>
            <person name="Lewis T."/>
            <person name="Lindblad-toh K."/>
            <person name="Liu X."/>
            <person name="Lokyitsang T."/>
            <person name="Lokyitsang Y."/>
            <person name="Lucien O."/>
            <person name="Lui A."/>
            <person name="Ma L.J."/>
            <person name="Mabbitt R."/>
            <person name="Macdonald J."/>
            <person name="Maclean C."/>
            <person name="Major J."/>
            <person name="Manning J."/>
            <person name="Marabella R."/>
            <person name="Maru K."/>
            <person name="Matthews C."/>
            <person name="Mauceli E."/>
            <person name="Mccarthy M."/>
            <person name="Mcdonough S."/>
            <person name="Mcghee T."/>
            <person name="Meldrim J."/>
            <person name="Meneus L."/>
            <person name="Mesirov J."/>
            <person name="Mihalev A."/>
            <person name="Mihova T."/>
            <person name="Mikkelsen T."/>
            <person name="Mlenga V."/>
            <person name="Moru K."/>
            <person name="Mozes J."/>
            <person name="Mulrain L."/>
            <person name="Munson G."/>
            <person name="Naylor J."/>
            <person name="Newes C."/>
            <person name="Nguyen C."/>
            <person name="Nguyen N."/>
            <person name="Nguyen T."/>
            <person name="Nicol R."/>
            <person name="Nielsen C."/>
            <person name="Nizzari M."/>
            <person name="Norbu C."/>
            <person name="Norbu N."/>
            <person name="O'donnell P."/>
            <person name="Okoawo O."/>
            <person name="O'leary S."/>
            <person name="Omotosho B."/>
            <person name="O'neill K."/>
            <person name="Osman S."/>
            <person name="Parker S."/>
            <person name="Perrin D."/>
            <person name="Phunkhang P."/>
            <person name="Piqani B."/>
            <person name="Purcell S."/>
            <person name="Rachupka T."/>
            <person name="Ramasamy U."/>
            <person name="Rameau R."/>
            <person name="Ray V."/>
            <person name="Raymond C."/>
            <person name="Retta R."/>
            <person name="Richardson S."/>
            <person name="Rise C."/>
            <person name="Rodriguez J."/>
            <person name="Rogers J."/>
            <person name="Rogov P."/>
            <person name="Rutman M."/>
            <person name="Schupbach R."/>
            <person name="Seaman C."/>
            <person name="Settipalli S."/>
            <person name="Sharpe T."/>
            <person name="Sheridan J."/>
            <person name="Sherpa N."/>
            <person name="Shi J."/>
            <person name="Smirnov S."/>
            <person name="Smith C."/>
            <person name="Sougnez C."/>
            <person name="Spencer B."/>
            <person name="Stalker J."/>
            <person name="Stange-thomann N."/>
            <person name="Stavropoulos S."/>
            <person name="Stetson K."/>
            <person name="Stone C."/>
            <person name="Stone S."/>
            <person name="Stubbs M."/>
            <person name="Talamas J."/>
            <person name="Tchuinga P."/>
            <person name="Tenzing P."/>
            <person name="Tesfaye S."/>
            <person name="Theodore J."/>
            <person name="Thoulutsang Y."/>
            <person name="Topham K."/>
            <person name="Towey S."/>
            <person name="Tsamla T."/>
            <person name="Tsomo N."/>
            <person name="Vallee D."/>
            <person name="Vassiliev H."/>
            <person name="Venkataraman V."/>
            <person name="Vinson J."/>
            <person name="Vo A."/>
            <person name="Wade C."/>
            <person name="Wang S."/>
            <person name="Wangchuk T."/>
            <person name="Wangdi T."/>
            <person name="Whittaker C."/>
            <person name="Wilkinson J."/>
            <person name="Wu Y."/>
            <person name="Wyman D."/>
            <person name="Yadav S."/>
            <person name="Yang S."/>
            <person name="Yang X."/>
            <person name="Yeager S."/>
            <person name="Yee E."/>
            <person name="Young G."/>
            <person name="Zainoun J."/>
            <person name="Zembeck L."/>
            <person name="Zimmer A."/>
            <person name="Zody M."/>
            <person name="Lander E."/>
        </authorList>
    </citation>
    <scope>NUCLEOTIDE SEQUENCE [LARGE SCALE GENOMIC DNA]</scope>
</reference>
<organism evidence="2 3">
    <name type="scientific">Ciona savignyi</name>
    <name type="common">Pacific transparent sea squirt</name>
    <dbReference type="NCBI Taxonomy" id="51511"/>
    <lineage>
        <taxon>Eukaryota</taxon>
        <taxon>Metazoa</taxon>
        <taxon>Chordata</taxon>
        <taxon>Tunicata</taxon>
        <taxon>Ascidiacea</taxon>
        <taxon>Phlebobranchia</taxon>
        <taxon>Cionidae</taxon>
        <taxon>Ciona</taxon>
    </lineage>
</organism>
<reference evidence="2" key="3">
    <citation type="submission" date="2025-09" db="UniProtKB">
        <authorList>
            <consortium name="Ensembl"/>
        </authorList>
    </citation>
    <scope>IDENTIFICATION</scope>
</reference>
<accession>H2ZEX6</accession>
<keyword evidence="1" id="KW-0812">Transmembrane</keyword>
<dbReference type="Pfam" id="PF10151">
    <property type="entry name" value="TMEM214"/>
    <property type="match status" value="1"/>
</dbReference>
<evidence type="ECO:0000313" key="3">
    <source>
        <dbReference type="Proteomes" id="UP000007875"/>
    </source>
</evidence>
<dbReference type="Proteomes" id="UP000007875">
    <property type="component" value="Unassembled WGS sequence"/>
</dbReference>
<dbReference type="AlphaFoldDB" id="H2ZEX6"/>
<keyword evidence="3" id="KW-1185">Reference proteome</keyword>
<evidence type="ECO:0000313" key="2">
    <source>
        <dbReference type="Ensembl" id="ENSCSAVP00000016142.1"/>
    </source>
</evidence>
<reference evidence="2" key="2">
    <citation type="submission" date="2025-08" db="UniProtKB">
        <authorList>
            <consortium name="Ensembl"/>
        </authorList>
    </citation>
    <scope>IDENTIFICATION</scope>
</reference>
<dbReference type="Ensembl" id="ENSCSAVT00000016323.1">
    <property type="protein sequence ID" value="ENSCSAVP00000016142.1"/>
    <property type="gene ID" value="ENSCSAVG00000009497.1"/>
</dbReference>
<dbReference type="GeneTree" id="ENSGT00390000002693"/>
<keyword evidence="1" id="KW-1133">Transmembrane helix</keyword>
<dbReference type="HOGENOM" id="CLU_1008167_0_0_1"/>
<evidence type="ECO:0000256" key="1">
    <source>
        <dbReference type="SAM" id="Phobius"/>
    </source>
</evidence>
<name>H2ZEX6_CIOSA</name>